<dbReference type="PANTHER" id="PTHR43297">
    <property type="entry name" value="OLIGOPEPTIDE TRANSPORT ATP-BINDING PROTEIN APPD"/>
    <property type="match status" value="1"/>
</dbReference>
<evidence type="ECO:0000256" key="1">
    <source>
        <dbReference type="ARBA" id="ARBA00004202"/>
    </source>
</evidence>
<evidence type="ECO:0000256" key="9">
    <source>
        <dbReference type="ARBA" id="ARBA00023136"/>
    </source>
</evidence>
<dbReference type="Proteomes" id="UP000475214">
    <property type="component" value="Unassembled WGS sequence"/>
</dbReference>
<dbReference type="GO" id="GO:0016887">
    <property type="term" value="F:ATP hydrolysis activity"/>
    <property type="evidence" value="ECO:0007669"/>
    <property type="project" value="InterPro"/>
</dbReference>
<dbReference type="InterPro" id="IPR050388">
    <property type="entry name" value="ABC_Ni/Peptide_Import"/>
</dbReference>
<keyword evidence="3" id="KW-0813">Transport</keyword>
<evidence type="ECO:0000256" key="4">
    <source>
        <dbReference type="ARBA" id="ARBA00022475"/>
    </source>
</evidence>
<evidence type="ECO:0000313" key="13">
    <source>
        <dbReference type="Proteomes" id="UP000475214"/>
    </source>
</evidence>
<evidence type="ECO:0000259" key="11">
    <source>
        <dbReference type="PROSITE" id="PS50893"/>
    </source>
</evidence>
<dbReference type="GO" id="GO:0005524">
    <property type="term" value="F:ATP binding"/>
    <property type="evidence" value="ECO:0007669"/>
    <property type="project" value="UniProtKB-KW"/>
</dbReference>
<dbReference type="CDD" id="cd03257">
    <property type="entry name" value="ABC_NikE_OppD_transporters"/>
    <property type="match status" value="2"/>
</dbReference>
<dbReference type="Pfam" id="PF08352">
    <property type="entry name" value="oligo_HPY"/>
    <property type="match status" value="2"/>
</dbReference>
<dbReference type="NCBIfam" id="NF008453">
    <property type="entry name" value="PRK11308.1"/>
    <property type="match status" value="2"/>
</dbReference>
<name>A0A6L9S5R2_9ACTN</name>
<keyword evidence="4" id="KW-1003">Cell membrane</keyword>
<evidence type="ECO:0000256" key="5">
    <source>
        <dbReference type="ARBA" id="ARBA00022519"/>
    </source>
</evidence>
<dbReference type="InterPro" id="IPR017871">
    <property type="entry name" value="ABC_transporter-like_CS"/>
</dbReference>
<protein>
    <submittedName>
        <fullName evidence="12">ABC transporter ATP-binding protein</fullName>
    </submittedName>
</protein>
<dbReference type="NCBIfam" id="TIGR01727">
    <property type="entry name" value="oligo_HPY"/>
    <property type="match status" value="2"/>
</dbReference>
<comment type="caution">
    <text evidence="12">The sequence shown here is derived from an EMBL/GenBank/DDBJ whole genome shotgun (WGS) entry which is preliminary data.</text>
</comment>
<dbReference type="SMART" id="SM00382">
    <property type="entry name" value="AAA"/>
    <property type="match status" value="2"/>
</dbReference>
<dbReference type="SUPFAM" id="SSF52540">
    <property type="entry name" value="P-loop containing nucleoside triphosphate hydrolases"/>
    <property type="match status" value="2"/>
</dbReference>
<dbReference type="EMBL" id="JAAGOA010000005">
    <property type="protein sequence ID" value="NEE00387.1"/>
    <property type="molecule type" value="Genomic_DNA"/>
</dbReference>
<dbReference type="PROSITE" id="PS50893">
    <property type="entry name" value="ABC_TRANSPORTER_2"/>
    <property type="match status" value="2"/>
</dbReference>
<organism evidence="12 13">
    <name type="scientific">Phytoactinopolyspora halotolerans</name>
    <dbReference type="NCBI Taxonomy" id="1981512"/>
    <lineage>
        <taxon>Bacteria</taxon>
        <taxon>Bacillati</taxon>
        <taxon>Actinomycetota</taxon>
        <taxon>Actinomycetes</taxon>
        <taxon>Jiangellales</taxon>
        <taxon>Jiangellaceae</taxon>
        <taxon>Phytoactinopolyspora</taxon>
    </lineage>
</organism>
<evidence type="ECO:0000256" key="2">
    <source>
        <dbReference type="ARBA" id="ARBA00005417"/>
    </source>
</evidence>
<keyword evidence="9" id="KW-0472">Membrane</keyword>
<dbReference type="PROSITE" id="PS00211">
    <property type="entry name" value="ABC_TRANSPORTER_1"/>
    <property type="match status" value="1"/>
</dbReference>
<dbReference type="GO" id="GO:0005886">
    <property type="term" value="C:plasma membrane"/>
    <property type="evidence" value="ECO:0007669"/>
    <property type="project" value="UniProtKB-SubCell"/>
</dbReference>
<dbReference type="GO" id="GO:0015833">
    <property type="term" value="P:peptide transport"/>
    <property type="evidence" value="ECO:0007669"/>
    <property type="project" value="InterPro"/>
</dbReference>
<evidence type="ECO:0000256" key="10">
    <source>
        <dbReference type="SAM" id="MobiDB-lite"/>
    </source>
</evidence>
<keyword evidence="13" id="KW-1185">Reference proteome</keyword>
<keyword evidence="6" id="KW-0547">Nucleotide-binding</keyword>
<dbReference type="InterPro" id="IPR003593">
    <property type="entry name" value="AAA+_ATPase"/>
</dbReference>
<dbReference type="Gene3D" id="3.40.50.300">
    <property type="entry name" value="P-loop containing nucleotide triphosphate hydrolases"/>
    <property type="match status" value="2"/>
</dbReference>
<accession>A0A6L9S5R2</accession>
<comment type="similarity">
    <text evidence="2">Belongs to the ABC transporter superfamily.</text>
</comment>
<dbReference type="Pfam" id="PF00005">
    <property type="entry name" value="ABC_tran"/>
    <property type="match status" value="2"/>
</dbReference>
<dbReference type="InterPro" id="IPR003439">
    <property type="entry name" value="ABC_transporter-like_ATP-bd"/>
</dbReference>
<feature type="domain" description="ABC transporter" evidence="11">
    <location>
        <begin position="421"/>
        <end position="665"/>
    </location>
</feature>
<sequence length="752" mass="82072">MATETVQTPATPELAADVLLSVRNLQTHFPLDQGLVKAVDGAGFEIRRGKTLCVVGESGCGKSVTARSILQIVDRPGRVVGGELLFRQTPRNDDGRPDAAQHGQERIVDLAKLSPKSAAMRAIRGRDIAMIFQEPMTSLSPVHTIGNQIVEVIHLHENVSKKEAKERAIEVLRRVGVPRPEQRFDSHPFQLSGGLRQRAMIAMALVCNPTLLIADEPTTALDVTTQAQILELMRELQSDYGMAIMFITHDLGVVAEMADDVAVMYLGTVAERGDVESVFRDPQHPYTRALLHSIPKVGAAARAREKLDTIRGMVPDPYNRPGGCPFHNRCDEMMPGVCDRILPPPTTLGEHREVRCLLHDPELISSNGGTVGAAETEDASRDLATEPRPTVVPDAAGGSTPDGDARSTLLDVEDLRLHFPIRTGFLRRTTGHVRAVDGLTFAISEGETLGLVGESGCGKTSTGRCIVRSHDPTGGRILYRENGSPAVDLAQLAGPELKPYRRAVRMIFQDPHSSLNPRMTLRDIIGEPLRAHGVASGSELEDRVGELLRDVGLRPEYMSRYPHAFSGGERQRVGIARALSLDPRLVVADEAVSALDVSVRAQILNLLQDLQAEHQLTYLFISHDLSVVEYLCDRVAVMYVGKIVELADTATLYARPRHPYTEALLSAVPKPDPRTRDRRERIVLSGDVADPSDPPSGCYFHPRCRYAKPVCAEEQPQLRDVGDGTTVACHFAEELTLRGVADGASTVTTTPK</sequence>
<evidence type="ECO:0000313" key="12">
    <source>
        <dbReference type="EMBL" id="NEE00387.1"/>
    </source>
</evidence>
<feature type="domain" description="ABC transporter" evidence="11">
    <location>
        <begin position="20"/>
        <end position="291"/>
    </location>
</feature>
<dbReference type="InterPro" id="IPR013563">
    <property type="entry name" value="Oligopep_ABC_C"/>
</dbReference>
<feature type="region of interest" description="Disordered" evidence="10">
    <location>
        <begin position="366"/>
        <end position="406"/>
    </location>
</feature>
<evidence type="ECO:0000256" key="3">
    <source>
        <dbReference type="ARBA" id="ARBA00022448"/>
    </source>
</evidence>
<evidence type="ECO:0000256" key="7">
    <source>
        <dbReference type="ARBA" id="ARBA00022840"/>
    </source>
</evidence>
<dbReference type="InterPro" id="IPR027417">
    <property type="entry name" value="P-loop_NTPase"/>
</dbReference>
<evidence type="ECO:0000256" key="8">
    <source>
        <dbReference type="ARBA" id="ARBA00022967"/>
    </source>
</evidence>
<reference evidence="12 13" key="1">
    <citation type="submission" date="2020-02" db="EMBL/GenBank/DDBJ databases">
        <authorList>
            <person name="Li X.-J."/>
            <person name="Han X.-M."/>
        </authorList>
    </citation>
    <scope>NUCLEOTIDE SEQUENCE [LARGE SCALE GENOMIC DNA]</scope>
    <source>
        <strain evidence="12 13">CCTCC AB 2017055</strain>
    </source>
</reference>
<dbReference type="RefSeq" id="WP_163735988.1">
    <property type="nucleotide sequence ID" value="NZ_JAAGOA010000005.1"/>
</dbReference>
<proteinExistence type="inferred from homology"/>
<evidence type="ECO:0000256" key="6">
    <source>
        <dbReference type="ARBA" id="ARBA00022741"/>
    </source>
</evidence>
<keyword evidence="5" id="KW-0997">Cell inner membrane</keyword>
<dbReference type="AlphaFoldDB" id="A0A6L9S5R2"/>
<dbReference type="NCBIfam" id="NF007739">
    <property type="entry name" value="PRK10419.1"/>
    <property type="match status" value="2"/>
</dbReference>
<keyword evidence="7 12" id="KW-0067">ATP-binding</keyword>
<comment type="subcellular location">
    <subcellularLocation>
        <location evidence="1">Cell membrane</location>
        <topology evidence="1">Peripheral membrane protein</topology>
    </subcellularLocation>
</comment>
<keyword evidence="8" id="KW-1278">Translocase</keyword>
<dbReference type="FunFam" id="3.40.50.300:FF:000016">
    <property type="entry name" value="Oligopeptide ABC transporter ATP-binding component"/>
    <property type="match status" value="2"/>
</dbReference>
<gene>
    <name evidence="12" type="ORF">G1H10_09415</name>
</gene>
<dbReference type="PANTHER" id="PTHR43297:SF14">
    <property type="entry name" value="ATPASE AAA-TYPE CORE DOMAIN-CONTAINING PROTEIN"/>
    <property type="match status" value="1"/>
</dbReference>